<protein>
    <submittedName>
        <fullName evidence="1">Uncharacterized protein</fullName>
    </submittedName>
</protein>
<comment type="caution">
    <text evidence="1">The sequence shown here is derived from an EMBL/GenBank/DDBJ whole genome shotgun (WGS) entry which is preliminary data.</text>
</comment>
<name>X1FTC5_9ZZZZ</name>
<accession>X1FTC5</accession>
<evidence type="ECO:0000313" key="1">
    <source>
        <dbReference type="EMBL" id="GAH32594.1"/>
    </source>
</evidence>
<proteinExistence type="predicted"/>
<organism evidence="1">
    <name type="scientific">marine sediment metagenome</name>
    <dbReference type="NCBI Taxonomy" id="412755"/>
    <lineage>
        <taxon>unclassified sequences</taxon>
        <taxon>metagenomes</taxon>
        <taxon>ecological metagenomes</taxon>
    </lineage>
</organism>
<dbReference type="AlphaFoldDB" id="X1FTC5"/>
<reference evidence="1" key="1">
    <citation type="journal article" date="2014" name="Front. Microbiol.">
        <title>High frequency of phylogenetically diverse reductive dehalogenase-homologous genes in deep subseafloor sedimentary metagenomes.</title>
        <authorList>
            <person name="Kawai M."/>
            <person name="Futagami T."/>
            <person name="Toyoda A."/>
            <person name="Takaki Y."/>
            <person name="Nishi S."/>
            <person name="Hori S."/>
            <person name="Arai W."/>
            <person name="Tsubouchi T."/>
            <person name="Morono Y."/>
            <person name="Uchiyama I."/>
            <person name="Ito T."/>
            <person name="Fujiyama A."/>
            <person name="Inagaki F."/>
            <person name="Takami H."/>
        </authorList>
    </citation>
    <scope>NUCLEOTIDE SEQUENCE</scope>
    <source>
        <strain evidence="1">Expedition CK06-06</strain>
    </source>
</reference>
<feature type="non-terminal residue" evidence="1">
    <location>
        <position position="1"/>
    </location>
</feature>
<dbReference type="EMBL" id="BARU01009073">
    <property type="protein sequence ID" value="GAH32594.1"/>
    <property type="molecule type" value="Genomic_DNA"/>
</dbReference>
<sequence>ARHESGGADEVTFTVVAEDVEVEEIGEATYDDIQDWLNNTQSAGYIEGGLIEAVVDPAANGKVNISAVKGFLKSPNLPLFISSSSLCY</sequence>
<gene>
    <name evidence="1" type="ORF">S03H2_17570</name>
</gene>